<protein>
    <recommendedName>
        <fullName evidence="2 3">Segregation and condensation protein A</fullName>
    </recommendedName>
</protein>
<dbReference type="PANTHER" id="PTHR33969:SF2">
    <property type="entry name" value="SEGREGATION AND CONDENSATION PROTEIN A"/>
    <property type="match status" value="1"/>
</dbReference>
<dbReference type="RefSeq" id="WP_069701799.1">
    <property type="nucleotide sequence ID" value="NZ_MJAT01000012.1"/>
</dbReference>
<dbReference type="STRING" id="1390249.BHU72_02670"/>
<dbReference type="HAMAP" id="MF_01805">
    <property type="entry name" value="ScpA"/>
    <property type="match status" value="1"/>
</dbReference>
<dbReference type="EMBL" id="MJAT01000012">
    <property type="protein sequence ID" value="OEH85715.1"/>
    <property type="molecule type" value="Genomic_DNA"/>
</dbReference>
<dbReference type="AlphaFoldDB" id="A0A1E5L6E8"/>
<dbReference type="PANTHER" id="PTHR33969">
    <property type="entry name" value="SEGREGATION AND CONDENSATION PROTEIN A"/>
    <property type="match status" value="1"/>
</dbReference>
<proteinExistence type="inferred from homology"/>
<name>A0A1E5L6E8_9FIRM</name>
<dbReference type="GO" id="GO:0051301">
    <property type="term" value="P:cell division"/>
    <property type="evidence" value="ECO:0007669"/>
    <property type="project" value="UniProtKB-KW"/>
</dbReference>
<evidence type="ECO:0000256" key="2">
    <source>
        <dbReference type="ARBA" id="ARBA00044777"/>
    </source>
</evidence>
<dbReference type="Gene3D" id="6.10.250.2410">
    <property type="match status" value="1"/>
</dbReference>
<sequence>MAYSVRLDSFEGPLDLLLYLIEQAEVDIYDISIAEITQQYLDYLKAMKSLELDIASEFILMAATLLSMKSRKLLPKPIQLQPLISEYVEEIDPQVELMNRLIEYKKYKKIAEYLREKESKRSLYFSKLPSNLEQFYQEQTEQKIDTISVYDLVSAFIHGIHRKYQVDPIATIQKEEVSVDDKISQIRSFLSINDSIAFSKLVSRKSVSEVVVTLLAILELMKTREVTCIQDQLFEDFIIMVMK</sequence>
<keyword evidence="3" id="KW-0131">Cell cycle</keyword>
<dbReference type="Gene3D" id="1.10.10.580">
    <property type="entry name" value="Structural maintenance of chromosome 1. Chain E"/>
    <property type="match status" value="1"/>
</dbReference>
<evidence type="ECO:0000256" key="3">
    <source>
        <dbReference type="HAMAP-Rule" id="MF_01805"/>
    </source>
</evidence>
<dbReference type="Pfam" id="PF02616">
    <property type="entry name" value="SMC_ScpA"/>
    <property type="match status" value="1"/>
</dbReference>
<comment type="caution">
    <text evidence="4">The sequence shown here is derived from an EMBL/GenBank/DDBJ whole genome shotgun (WGS) entry which is preliminary data.</text>
</comment>
<comment type="similarity">
    <text evidence="3">Belongs to the ScpA family.</text>
</comment>
<dbReference type="GO" id="GO:0005737">
    <property type="term" value="C:cytoplasm"/>
    <property type="evidence" value="ECO:0007669"/>
    <property type="project" value="UniProtKB-SubCell"/>
</dbReference>
<gene>
    <name evidence="3" type="primary">scpA</name>
    <name evidence="4" type="ORF">BHU72_02670</name>
</gene>
<reference evidence="4 5" key="1">
    <citation type="submission" date="2016-09" db="EMBL/GenBank/DDBJ databases">
        <title>Desulfuribacillus arsenicus sp. nov., an obligately anaerobic, dissimilatory arsenic- and antimonate-reducing bacterium isolated from anoxic sediments.</title>
        <authorList>
            <person name="Abin C.A."/>
            <person name="Hollibaugh J.T."/>
        </authorList>
    </citation>
    <scope>NUCLEOTIDE SEQUENCE [LARGE SCALE GENOMIC DNA]</scope>
    <source>
        <strain evidence="4 5">MLFW-2</strain>
    </source>
</reference>
<comment type="subunit">
    <text evidence="3">Component of a cohesin-like complex composed of ScpA, ScpB and the Smc homodimer, in which ScpA and ScpB bind to the head domain of Smc. The presence of the three proteins is required for the association of the complex with DNA.</text>
</comment>
<accession>A0A1E5L6E8</accession>
<comment type="subcellular location">
    <subcellularLocation>
        <location evidence="3">Cytoplasm</location>
    </subcellularLocation>
    <text evidence="3">Associated with two foci at the outer edges of the nucleoid region in young cells, and at four foci within both cell halves in older cells.</text>
</comment>
<evidence type="ECO:0000313" key="5">
    <source>
        <dbReference type="Proteomes" id="UP000095255"/>
    </source>
</evidence>
<dbReference type="InterPro" id="IPR023093">
    <property type="entry name" value="ScpA-like_C"/>
</dbReference>
<dbReference type="InterPro" id="IPR003768">
    <property type="entry name" value="ScpA"/>
</dbReference>
<dbReference type="GO" id="GO:0007059">
    <property type="term" value="P:chromosome segregation"/>
    <property type="evidence" value="ECO:0007669"/>
    <property type="project" value="UniProtKB-UniRule"/>
</dbReference>
<keyword evidence="3" id="KW-0963">Cytoplasm</keyword>
<evidence type="ECO:0000313" key="4">
    <source>
        <dbReference type="EMBL" id="OEH85715.1"/>
    </source>
</evidence>
<keyword evidence="1 3" id="KW-0159">Chromosome partition</keyword>
<evidence type="ECO:0000256" key="1">
    <source>
        <dbReference type="ARBA" id="ARBA00022829"/>
    </source>
</evidence>
<dbReference type="Proteomes" id="UP000095255">
    <property type="component" value="Unassembled WGS sequence"/>
</dbReference>
<keyword evidence="3" id="KW-0132">Cell division</keyword>
<dbReference type="GO" id="GO:0006260">
    <property type="term" value="P:DNA replication"/>
    <property type="evidence" value="ECO:0007669"/>
    <property type="project" value="UniProtKB-UniRule"/>
</dbReference>
<keyword evidence="5" id="KW-1185">Reference proteome</keyword>
<comment type="function">
    <text evidence="3">Participates in chromosomal partition during cell division. May act via the formation of a condensin-like complex containing Smc and ScpB that pull DNA away from mid-cell into both cell halves.</text>
</comment>
<dbReference type="OrthoDB" id="9811016at2"/>
<organism evidence="4 5">
    <name type="scientific">Desulfuribacillus stibiiarsenatis</name>
    <dbReference type="NCBI Taxonomy" id="1390249"/>
    <lineage>
        <taxon>Bacteria</taxon>
        <taxon>Bacillati</taxon>
        <taxon>Bacillota</taxon>
        <taxon>Desulfuribacillia</taxon>
        <taxon>Desulfuribacillales</taxon>
        <taxon>Desulfuribacillaceae</taxon>
        <taxon>Desulfuribacillus</taxon>
    </lineage>
</organism>